<evidence type="ECO:0000256" key="1">
    <source>
        <dbReference type="SAM" id="MobiDB-lite"/>
    </source>
</evidence>
<evidence type="ECO:0000259" key="2">
    <source>
        <dbReference type="Pfam" id="PF07762"/>
    </source>
</evidence>
<feature type="region of interest" description="Disordered" evidence="1">
    <location>
        <begin position="482"/>
        <end position="513"/>
    </location>
</feature>
<dbReference type="Proteomes" id="UP000007752">
    <property type="component" value="Chromosome 3"/>
</dbReference>
<dbReference type="Pfam" id="PF07762">
    <property type="entry name" value="DUF1618"/>
    <property type="match status" value="1"/>
</dbReference>
<sequence>MAPAAQEPWAILAAIPNVVGYKEAKRIFPPGTDISVARKEVPRASVLTVPRHISLPACLGLYPYVVAADRSGLLLLGTHPVTSASAMVSYHICDAHTGEVVSLRDCKPMRPMTFYGAANVGLIIKDDGCMVAELQPGCKGTSTGGATLLSYKVGECCKWRERELTCSPPLPLDWYPEGVVSHGGMLWWVDLSYGLLACDPFAEEPNLIHVPLPQVPDELPVDDQVNRGAHRCVKVSGGRLMYVQIHGNPVVPVVSTWLLDESTCSPGEWEWNPQLSAPLAELWIDQSYVDTMLPLTIPALALPHPTDPNRVYFFLKSCIFAADLRLRKLVSFNSFEMLDPPCELWMKRSSHLVHAWQYDPSSSRSDFVLACLRQDKAIASKSSFSGIIPVTRRTAKSLKRVWDSVTRQQQKQEQQLQKQAIFCFFARTAIATATLAWLCPKEAAQRSRHRDLILPRSQHKPNYTKSLGIGGVRGKTLLRLATPHPRPATPSAAVTPGDRNVRSRTRDTEREARRGDDCQVLRLLHMSTSPPSDMSEMVTVQFLDLRIHRMPANDVLQLRRRLPPLELNCVQSVDQFKRFQAFLAIVTSQTDLARICATRGEELDELGIVEEYDDDDDDDDDDDGDEHYVYGGLDMFEPATTDEEDANAQVDADDLYYLGVSDDENEEVGSDGGTDDDGGDDAGGDGGRAGPLRWDNLWDDDPPQ</sequence>
<protein>
    <recommendedName>
        <fullName evidence="2">DUF1618 domain-containing protein</fullName>
    </recommendedName>
</protein>
<name>B9F8A9_ORYSJ</name>
<reference evidence="3" key="1">
    <citation type="journal article" date="2005" name="PLoS Biol.">
        <title>The genomes of Oryza sativa: a history of duplications.</title>
        <authorList>
            <person name="Yu J."/>
            <person name="Wang J."/>
            <person name="Lin W."/>
            <person name="Li S."/>
            <person name="Li H."/>
            <person name="Zhou J."/>
            <person name="Ni P."/>
            <person name="Dong W."/>
            <person name="Hu S."/>
            <person name="Zeng C."/>
            <person name="Zhang J."/>
            <person name="Zhang Y."/>
            <person name="Li R."/>
            <person name="Xu Z."/>
            <person name="Li S."/>
            <person name="Li X."/>
            <person name="Zheng H."/>
            <person name="Cong L."/>
            <person name="Lin L."/>
            <person name="Yin J."/>
            <person name="Geng J."/>
            <person name="Li G."/>
            <person name="Shi J."/>
            <person name="Liu J."/>
            <person name="Lv H."/>
            <person name="Li J."/>
            <person name="Wang J."/>
            <person name="Deng Y."/>
            <person name="Ran L."/>
            <person name="Shi X."/>
            <person name="Wang X."/>
            <person name="Wu Q."/>
            <person name="Li C."/>
            <person name="Ren X."/>
            <person name="Wang J."/>
            <person name="Wang X."/>
            <person name="Li D."/>
            <person name="Liu D."/>
            <person name="Zhang X."/>
            <person name="Ji Z."/>
            <person name="Zhao W."/>
            <person name="Sun Y."/>
            <person name="Zhang Z."/>
            <person name="Bao J."/>
            <person name="Han Y."/>
            <person name="Dong L."/>
            <person name="Ji J."/>
            <person name="Chen P."/>
            <person name="Wu S."/>
            <person name="Liu J."/>
            <person name="Xiao Y."/>
            <person name="Bu D."/>
            <person name="Tan J."/>
            <person name="Yang L."/>
            <person name="Ye C."/>
            <person name="Zhang J."/>
            <person name="Xu J."/>
            <person name="Zhou Y."/>
            <person name="Yu Y."/>
            <person name="Zhang B."/>
            <person name="Zhuang S."/>
            <person name="Wei H."/>
            <person name="Liu B."/>
            <person name="Lei M."/>
            <person name="Yu H."/>
            <person name="Li Y."/>
            <person name="Xu H."/>
            <person name="Wei S."/>
            <person name="He X."/>
            <person name="Fang L."/>
            <person name="Zhang Z."/>
            <person name="Zhang Y."/>
            <person name="Huang X."/>
            <person name="Su Z."/>
            <person name="Tong W."/>
            <person name="Li J."/>
            <person name="Tong Z."/>
            <person name="Li S."/>
            <person name="Ye J."/>
            <person name="Wang L."/>
            <person name="Fang L."/>
            <person name="Lei T."/>
            <person name="Chen C."/>
            <person name="Chen H."/>
            <person name="Xu Z."/>
            <person name="Li H."/>
            <person name="Huang H."/>
            <person name="Zhang F."/>
            <person name="Xu H."/>
            <person name="Li N."/>
            <person name="Zhao C."/>
            <person name="Li S."/>
            <person name="Dong L."/>
            <person name="Huang Y."/>
            <person name="Li L."/>
            <person name="Xi Y."/>
            <person name="Qi Q."/>
            <person name="Li W."/>
            <person name="Zhang B."/>
            <person name="Hu W."/>
            <person name="Zhang Y."/>
            <person name="Tian X."/>
            <person name="Jiao Y."/>
            <person name="Liang X."/>
            <person name="Jin J."/>
            <person name="Gao L."/>
            <person name="Zheng W."/>
            <person name="Hao B."/>
            <person name="Liu S."/>
            <person name="Wang W."/>
            <person name="Yuan L."/>
            <person name="Cao M."/>
            <person name="McDermott J."/>
            <person name="Samudrala R."/>
            <person name="Wang J."/>
            <person name="Wong G.K."/>
            <person name="Yang H."/>
        </authorList>
    </citation>
    <scope>NUCLEOTIDE SEQUENCE [LARGE SCALE GENOMIC DNA]</scope>
</reference>
<dbReference type="PANTHER" id="PTHR33086:SF46">
    <property type="entry name" value="EXPRESSED PROTEIN"/>
    <property type="match status" value="1"/>
</dbReference>
<feature type="compositionally biased region" description="Acidic residues" evidence="1">
    <location>
        <begin position="640"/>
        <end position="654"/>
    </location>
</feature>
<reference evidence="3" key="2">
    <citation type="submission" date="2008-12" db="EMBL/GenBank/DDBJ databases">
        <title>Improved gene annotation of the rice (Oryza sativa) genomes.</title>
        <authorList>
            <person name="Wang J."/>
            <person name="Li R."/>
            <person name="Fan W."/>
            <person name="Huang Q."/>
            <person name="Zhang J."/>
            <person name="Zhou Y."/>
            <person name="Hu Y."/>
            <person name="Zi S."/>
            <person name="Li J."/>
            <person name="Ni P."/>
            <person name="Zheng H."/>
            <person name="Zhang Y."/>
            <person name="Zhao M."/>
            <person name="Hao Q."/>
            <person name="McDermott J."/>
            <person name="Samudrala R."/>
            <person name="Kristiansen K."/>
            <person name="Wong G.K.-S."/>
        </authorList>
    </citation>
    <scope>NUCLEOTIDE SEQUENCE</scope>
</reference>
<feature type="compositionally biased region" description="Basic and acidic residues" evidence="1">
    <location>
        <begin position="499"/>
        <end position="513"/>
    </location>
</feature>
<accession>B9F8A9</accession>
<dbReference type="EMBL" id="CM000140">
    <property type="protein sequence ID" value="EEE59007.1"/>
    <property type="molecule type" value="Genomic_DNA"/>
</dbReference>
<evidence type="ECO:0000313" key="3">
    <source>
        <dbReference type="EMBL" id="EEE59007.1"/>
    </source>
</evidence>
<dbReference type="PANTHER" id="PTHR33086">
    <property type="entry name" value="OS05G0468200 PROTEIN-RELATED"/>
    <property type="match status" value="1"/>
</dbReference>
<gene>
    <name evidence="3" type="ORF">OsJ_10736</name>
</gene>
<feature type="compositionally biased region" description="Acidic residues" evidence="1">
    <location>
        <begin position="661"/>
        <end position="683"/>
    </location>
</feature>
<dbReference type="AlphaFoldDB" id="B9F8A9"/>
<feature type="region of interest" description="Disordered" evidence="1">
    <location>
        <begin position="606"/>
        <end position="704"/>
    </location>
</feature>
<dbReference type="InterPro" id="IPR011676">
    <property type="entry name" value="DUF1618"/>
</dbReference>
<organism evidence="3">
    <name type="scientific">Oryza sativa subsp. japonica</name>
    <name type="common">Rice</name>
    <dbReference type="NCBI Taxonomy" id="39947"/>
    <lineage>
        <taxon>Eukaryota</taxon>
        <taxon>Viridiplantae</taxon>
        <taxon>Streptophyta</taxon>
        <taxon>Embryophyta</taxon>
        <taxon>Tracheophyta</taxon>
        <taxon>Spermatophyta</taxon>
        <taxon>Magnoliopsida</taxon>
        <taxon>Liliopsida</taxon>
        <taxon>Poales</taxon>
        <taxon>Poaceae</taxon>
        <taxon>BOP clade</taxon>
        <taxon>Oryzoideae</taxon>
        <taxon>Oryzeae</taxon>
        <taxon>Oryzinae</taxon>
        <taxon>Oryza</taxon>
        <taxon>Oryza sativa</taxon>
    </lineage>
</organism>
<proteinExistence type="predicted"/>
<feature type="compositionally biased region" description="Acidic residues" evidence="1">
    <location>
        <begin position="606"/>
        <end position="625"/>
    </location>
</feature>
<feature type="domain" description="DUF1618" evidence="2">
    <location>
        <begin position="188"/>
        <end position="312"/>
    </location>
</feature>